<dbReference type="PANTHER" id="PTHR36114">
    <property type="entry name" value="16.7 KDA PROTEIN IN WHIE LOCUS"/>
    <property type="match status" value="1"/>
</dbReference>
<dbReference type="Pfam" id="PF07883">
    <property type="entry name" value="Cupin_2"/>
    <property type="match status" value="1"/>
</dbReference>
<keyword evidence="2" id="KW-0413">Isomerase</keyword>
<dbReference type="GO" id="GO:0016853">
    <property type="term" value="F:isomerase activity"/>
    <property type="evidence" value="ECO:0007669"/>
    <property type="project" value="UniProtKB-KW"/>
</dbReference>
<reference evidence="3" key="1">
    <citation type="submission" date="2016-10" db="EMBL/GenBank/DDBJ databases">
        <authorList>
            <person name="Varghese N."/>
            <person name="Submissions S."/>
        </authorList>
    </citation>
    <scope>NUCLEOTIDE SEQUENCE [LARGE SCALE GENOMIC DNA]</scope>
    <source>
        <strain evidence="3">CGMCC 1.7062</strain>
    </source>
</reference>
<accession>A0A1H6A8R7</accession>
<dbReference type="CDD" id="cd02226">
    <property type="entry name" value="cupin_YdbB-like"/>
    <property type="match status" value="1"/>
</dbReference>
<dbReference type="InterPro" id="IPR011051">
    <property type="entry name" value="RmlC_Cupin_sf"/>
</dbReference>
<protein>
    <submittedName>
        <fullName evidence="2">Mannose-6-phosphate isomerase, cupin superfamily</fullName>
    </submittedName>
</protein>
<dbReference type="InterPro" id="IPR014710">
    <property type="entry name" value="RmlC-like_jellyroll"/>
</dbReference>
<dbReference type="PANTHER" id="PTHR36114:SF1">
    <property type="entry name" value="16.7 KDA PROTEIN IN WHIE LOCUS"/>
    <property type="match status" value="1"/>
</dbReference>
<dbReference type="EMBL" id="FNVG01000014">
    <property type="protein sequence ID" value="SEG44447.1"/>
    <property type="molecule type" value="Genomic_DNA"/>
</dbReference>
<keyword evidence="3" id="KW-1185">Reference proteome</keyword>
<name>A0A1H6A8R7_9VIBR</name>
<evidence type="ECO:0000313" key="2">
    <source>
        <dbReference type="EMBL" id="SEG44447.1"/>
    </source>
</evidence>
<evidence type="ECO:0000259" key="1">
    <source>
        <dbReference type="Pfam" id="PF07883"/>
    </source>
</evidence>
<dbReference type="RefSeq" id="WP_244183108.1">
    <property type="nucleotide sequence ID" value="NZ_FNVG01000014.1"/>
</dbReference>
<gene>
    <name evidence="2" type="ORF">SAMN04488244_11468</name>
</gene>
<dbReference type="SUPFAM" id="SSF51182">
    <property type="entry name" value="RmlC-like cupins"/>
    <property type="match status" value="1"/>
</dbReference>
<feature type="domain" description="Cupin type-2" evidence="1">
    <location>
        <begin position="35"/>
        <end position="95"/>
    </location>
</feature>
<dbReference type="AlphaFoldDB" id="A0A1H6A8R7"/>
<evidence type="ECO:0000313" key="3">
    <source>
        <dbReference type="Proteomes" id="UP000236721"/>
    </source>
</evidence>
<sequence length="120" mass="13923">MTNAINLKDKFEKFNDFWSPRVISEMNDYQVKLAKFEGEFTWHDHKDTDELFLVISGSMRIELRDGYVELNEGEMYIVPKGIEHKPVAEKECHVMLIEPKGVVNTGDTDSSLKAENDVWI</sequence>
<dbReference type="Proteomes" id="UP000236721">
    <property type="component" value="Unassembled WGS sequence"/>
</dbReference>
<dbReference type="InterPro" id="IPR052044">
    <property type="entry name" value="PKS_Associated_Protein"/>
</dbReference>
<proteinExistence type="predicted"/>
<dbReference type="Gene3D" id="2.60.120.10">
    <property type="entry name" value="Jelly Rolls"/>
    <property type="match status" value="1"/>
</dbReference>
<dbReference type="InterPro" id="IPR013096">
    <property type="entry name" value="Cupin_2"/>
</dbReference>
<organism evidence="2 3">
    <name type="scientific">Vibrio hangzhouensis</name>
    <dbReference type="NCBI Taxonomy" id="462991"/>
    <lineage>
        <taxon>Bacteria</taxon>
        <taxon>Pseudomonadati</taxon>
        <taxon>Pseudomonadota</taxon>
        <taxon>Gammaproteobacteria</taxon>
        <taxon>Vibrionales</taxon>
        <taxon>Vibrionaceae</taxon>
        <taxon>Vibrio</taxon>
    </lineage>
</organism>